<feature type="transmembrane region" description="Helical" evidence="1">
    <location>
        <begin position="128"/>
        <end position="149"/>
    </location>
</feature>
<keyword evidence="3" id="KW-1185">Reference proteome</keyword>
<dbReference type="Proteomes" id="UP000198853">
    <property type="component" value="Unassembled WGS sequence"/>
</dbReference>
<feature type="transmembrane region" description="Helical" evidence="1">
    <location>
        <begin position="196"/>
        <end position="218"/>
    </location>
</feature>
<feature type="transmembrane region" description="Helical" evidence="1">
    <location>
        <begin position="246"/>
        <end position="264"/>
    </location>
</feature>
<organism evidence="2 3">
    <name type="scientific">Natribacillus halophilus</name>
    <dbReference type="NCBI Taxonomy" id="549003"/>
    <lineage>
        <taxon>Bacteria</taxon>
        <taxon>Bacillati</taxon>
        <taxon>Bacillota</taxon>
        <taxon>Bacilli</taxon>
        <taxon>Bacillales</taxon>
        <taxon>Bacillaceae</taxon>
        <taxon>Natribacillus</taxon>
    </lineage>
</organism>
<feature type="transmembrane region" description="Helical" evidence="1">
    <location>
        <begin position="21"/>
        <end position="42"/>
    </location>
</feature>
<feature type="transmembrane region" description="Helical" evidence="1">
    <location>
        <begin position="170"/>
        <end position="190"/>
    </location>
</feature>
<accession>A0A1G8KYE8</accession>
<keyword evidence="1" id="KW-0812">Transmembrane</keyword>
<dbReference type="AlphaFoldDB" id="A0A1G8KYE8"/>
<feature type="transmembrane region" description="Helical" evidence="1">
    <location>
        <begin position="351"/>
        <end position="379"/>
    </location>
</feature>
<gene>
    <name evidence="2" type="ORF">SAMN04488123_102381</name>
</gene>
<evidence type="ECO:0000256" key="1">
    <source>
        <dbReference type="SAM" id="Phobius"/>
    </source>
</evidence>
<reference evidence="2 3" key="1">
    <citation type="submission" date="2016-10" db="EMBL/GenBank/DDBJ databases">
        <authorList>
            <person name="de Groot N.N."/>
        </authorList>
    </citation>
    <scope>NUCLEOTIDE SEQUENCE [LARGE SCALE GENOMIC DNA]</scope>
    <source>
        <strain evidence="2 3">DSM 21771</strain>
    </source>
</reference>
<feature type="transmembrane region" description="Helical" evidence="1">
    <location>
        <begin position="270"/>
        <end position="290"/>
    </location>
</feature>
<name>A0A1G8KYE8_9BACI</name>
<feature type="transmembrane region" description="Helical" evidence="1">
    <location>
        <begin position="48"/>
        <end position="67"/>
    </location>
</feature>
<feature type="transmembrane region" description="Helical" evidence="1">
    <location>
        <begin position="391"/>
        <end position="412"/>
    </location>
</feature>
<feature type="transmembrane region" description="Helical" evidence="1">
    <location>
        <begin position="74"/>
        <end position="100"/>
    </location>
</feature>
<dbReference type="RefSeq" id="WP_090396262.1">
    <property type="nucleotide sequence ID" value="NZ_FNEN01000002.1"/>
</dbReference>
<feature type="transmembrane region" description="Helical" evidence="1">
    <location>
        <begin position="432"/>
        <end position="453"/>
    </location>
</feature>
<feature type="transmembrane region" description="Helical" evidence="1">
    <location>
        <begin position="311"/>
        <end position="331"/>
    </location>
</feature>
<protein>
    <submittedName>
        <fullName evidence="2">Uncharacterized protein</fullName>
    </submittedName>
</protein>
<proteinExistence type="predicted"/>
<keyword evidence="1" id="KW-0472">Membrane</keyword>
<keyword evidence="1" id="KW-1133">Transmembrane helix</keyword>
<dbReference type="OrthoDB" id="2960907at2"/>
<dbReference type="EMBL" id="FNEN01000002">
    <property type="protein sequence ID" value="SDI48422.1"/>
    <property type="molecule type" value="Genomic_DNA"/>
</dbReference>
<evidence type="ECO:0000313" key="2">
    <source>
        <dbReference type="EMBL" id="SDI48422.1"/>
    </source>
</evidence>
<evidence type="ECO:0000313" key="3">
    <source>
        <dbReference type="Proteomes" id="UP000198853"/>
    </source>
</evidence>
<sequence>MSHIFYLFIILVGSYLLNEVFALEALQNVIGITSIAIILLTVKKAGPLYTWVGLSFLLLAIISYVTVMPIDEPFLSLFGSLGGLLSLLFLLPCMSVVISIGRYDQALGNIISHGPRPTATTLYRRTSLVTYMLTLFLNVATVPVVVSAVNNKIKSLGKEKIQQFFSHSLLRAYAFVLLWSPTEMLVAATIDITGQNFLTLLPTLLVISILFMSVDWYLHSRRYKGINIDALEAGEGNGQKHVTKKLLQMGLAITTFIVLVLLFNTLSTQTFLFIVTTLIVPFTYGWALFIKRGKRFRTLAFTRVKGNAGQMHGLFFLFLSAGFFVEVFPYTGVFEQLQMMLQHVYDNYTVLLFYAIIGFFIFGLALIGFHPLISIALITPFLGDVVAAYPYGVSILLIGGGLCTIMIGPLNVTPTILAMQLRVSPFAIIKRNIPFALVFLTFIILVAYGFSVLMS</sequence>